<gene>
    <name evidence="2" type="ORF">PN838_24220</name>
</gene>
<keyword evidence="3" id="KW-1185">Reference proteome</keyword>
<proteinExistence type="predicted"/>
<sequence length="82" mass="8715">MGKHNQVSPLGALVSIKACGVEQIQKVGATSAAYSLSFNPFVHFGLGACQAIEEIKVTWSDQTVKLQDVTNIKLNSVINVGN</sequence>
<accession>A0ABT5FJB6</accession>
<dbReference type="RefSeq" id="WP_272182303.1">
    <property type="nucleotide sequence ID" value="NZ_JAQOMS010000002.1"/>
</dbReference>
<evidence type="ECO:0000259" key="1">
    <source>
        <dbReference type="Pfam" id="PF07593"/>
    </source>
</evidence>
<dbReference type="EMBL" id="JAQOMS010000002">
    <property type="protein sequence ID" value="MDC2891287.1"/>
    <property type="molecule type" value="Genomic_DNA"/>
</dbReference>
<comment type="caution">
    <text evidence="2">The sequence shown here is derived from an EMBL/GenBank/DDBJ whole genome shotgun (WGS) entry which is preliminary data.</text>
</comment>
<evidence type="ECO:0000313" key="2">
    <source>
        <dbReference type="EMBL" id="MDC2891287.1"/>
    </source>
</evidence>
<organism evidence="2 3">
    <name type="scientific">Psychrosphaera algicola</name>
    <dbReference type="NCBI Taxonomy" id="3023714"/>
    <lineage>
        <taxon>Bacteria</taxon>
        <taxon>Pseudomonadati</taxon>
        <taxon>Pseudomonadota</taxon>
        <taxon>Gammaproteobacteria</taxon>
        <taxon>Alteromonadales</taxon>
        <taxon>Pseudoalteromonadaceae</taxon>
        <taxon>Psychrosphaera</taxon>
    </lineage>
</organism>
<dbReference type="Proteomes" id="UP001528411">
    <property type="component" value="Unassembled WGS sequence"/>
</dbReference>
<dbReference type="InterPro" id="IPR011519">
    <property type="entry name" value="UnbV_ASPIC"/>
</dbReference>
<dbReference type="Pfam" id="PF07593">
    <property type="entry name" value="UnbV_ASPIC"/>
    <property type="match status" value="1"/>
</dbReference>
<evidence type="ECO:0000313" key="3">
    <source>
        <dbReference type="Proteomes" id="UP001528411"/>
    </source>
</evidence>
<reference evidence="2 3" key="1">
    <citation type="submission" date="2023-01" db="EMBL/GenBank/DDBJ databases">
        <title>Psychrosphaera sp. nov., isolated from marine algae.</title>
        <authorList>
            <person name="Bayburt H."/>
            <person name="Choi B.J."/>
            <person name="Kim J.M."/>
            <person name="Choi D.G."/>
            <person name="Jeon C.O."/>
        </authorList>
    </citation>
    <scope>NUCLEOTIDE SEQUENCE [LARGE SCALE GENOMIC DNA]</scope>
    <source>
        <strain evidence="2 3">G1-22</strain>
    </source>
</reference>
<feature type="domain" description="ASPIC/UnbV" evidence="1">
    <location>
        <begin position="10"/>
        <end position="77"/>
    </location>
</feature>
<protein>
    <submittedName>
        <fullName evidence="2">ASPIC/UnbV domain-containing protein</fullName>
    </submittedName>
</protein>
<name>A0ABT5FJB6_9GAMM</name>